<protein>
    <recommendedName>
        <fullName evidence="3">Competence protein ComGG</fullName>
    </recommendedName>
</protein>
<comment type="caution">
    <text evidence="1">The sequence shown here is derived from an EMBL/GenBank/DDBJ whole genome shotgun (WGS) entry which is preliminary data.</text>
</comment>
<dbReference type="Proteomes" id="UP001444625">
    <property type="component" value="Unassembled WGS sequence"/>
</dbReference>
<gene>
    <name evidence="1" type="ORF">ABC228_02245</name>
</gene>
<keyword evidence="2" id="KW-1185">Reference proteome</keyword>
<name>A0ABU9XCK7_9BACI</name>
<organism evidence="1 2">
    <name type="scientific">Ornithinibacillus xuwenensis</name>
    <dbReference type="NCBI Taxonomy" id="3144668"/>
    <lineage>
        <taxon>Bacteria</taxon>
        <taxon>Bacillati</taxon>
        <taxon>Bacillota</taxon>
        <taxon>Bacilli</taxon>
        <taxon>Bacillales</taxon>
        <taxon>Bacillaceae</taxon>
        <taxon>Ornithinibacillus</taxon>
    </lineage>
</organism>
<dbReference type="EMBL" id="JBDIML010000001">
    <property type="protein sequence ID" value="MEN2765992.1"/>
    <property type="molecule type" value="Genomic_DNA"/>
</dbReference>
<evidence type="ECO:0000313" key="2">
    <source>
        <dbReference type="Proteomes" id="UP001444625"/>
    </source>
</evidence>
<reference evidence="1 2" key="1">
    <citation type="submission" date="2024-05" db="EMBL/GenBank/DDBJ databases">
        <authorList>
            <person name="Haq I."/>
            <person name="Ullah Z."/>
            <person name="Ahmad R."/>
            <person name="Li M."/>
            <person name="Tong Y."/>
        </authorList>
    </citation>
    <scope>NUCLEOTIDE SEQUENCE [LARGE SCALE GENOMIC DNA]</scope>
    <source>
        <strain evidence="1 2">16A2E</strain>
    </source>
</reference>
<proteinExistence type="predicted"/>
<dbReference type="RefSeq" id="WP_345823456.1">
    <property type="nucleotide sequence ID" value="NZ_JBDIML010000001.1"/>
</dbReference>
<accession>A0ABU9XCK7</accession>
<sequence length="126" mass="14629">MKKSLSIIRNQKGITFPSVLLLTSLVLLHLSFSIISFSHDIRITANHMEQIKAQTLFQIGYERYEEEFLQKKDFRSTTYESPDGVNHINISQMADNTLLLHFNIVTNEDYHYTVTKKLNLATKSHN</sequence>
<evidence type="ECO:0000313" key="1">
    <source>
        <dbReference type="EMBL" id="MEN2765992.1"/>
    </source>
</evidence>
<evidence type="ECO:0008006" key="3">
    <source>
        <dbReference type="Google" id="ProtNLM"/>
    </source>
</evidence>